<reference evidence="1 2" key="1">
    <citation type="submission" date="2021-02" db="EMBL/GenBank/DDBJ databases">
        <title>Alicyclobacillus curvatus sp. nov. and Alicyclobacillus mengziensis sp. nov., two acidophilic bacteria isolated from acid mine drainage.</title>
        <authorList>
            <person name="Huang Y."/>
        </authorList>
    </citation>
    <scope>NUCLEOTIDE SEQUENCE [LARGE SCALE GENOMIC DNA]</scope>
    <source>
        <strain evidence="1 2">S30H14</strain>
    </source>
</reference>
<dbReference type="AlphaFoldDB" id="A0A9X7VYY8"/>
<dbReference type="Proteomes" id="UP000663505">
    <property type="component" value="Chromosome"/>
</dbReference>
<accession>A0A9X7VYY8</accession>
<evidence type="ECO:0000313" key="2">
    <source>
        <dbReference type="Proteomes" id="UP000663505"/>
    </source>
</evidence>
<gene>
    <name evidence="1" type="ORF">JZ786_23985</name>
</gene>
<sequence>MTSAQGQNRHIALVTIGQSPRPDVISGLEMTEKSGVILAGALDGLTSLDVQAMAWQPTDPALPLFTWFEGDVVVLNKHLLSKRVAETVSKVSDGAAAVSVLCTESFPEIEVRRPSVMLRMDQLLFHTVNGLLAGRSRPRLGVLVPVEGQVVPGETRWSLAAEARAVCLPPRSVDETIQGVCKKLADLLDGEPDAIVLDCMGYGARERGKCEAYFGCPVVWPMELLKMQIHQYLHVTKKGGRIDGRSDPI</sequence>
<dbReference type="EMBL" id="CP071182">
    <property type="protein sequence ID" value="QSO47407.1"/>
    <property type="molecule type" value="Genomic_DNA"/>
</dbReference>
<protein>
    <submittedName>
        <fullName evidence="1">AroM family protein</fullName>
    </submittedName>
</protein>
<dbReference type="InterPro" id="IPR010843">
    <property type="entry name" value="Uncharacterised_AroM"/>
</dbReference>
<organism evidence="1 2">
    <name type="scientific">Alicyclobacillus mengziensis</name>
    <dbReference type="NCBI Taxonomy" id="2931921"/>
    <lineage>
        <taxon>Bacteria</taxon>
        <taxon>Bacillati</taxon>
        <taxon>Bacillota</taxon>
        <taxon>Bacilli</taxon>
        <taxon>Bacillales</taxon>
        <taxon>Alicyclobacillaceae</taxon>
        <taxon>Alicyclobacillus</taxon>
    </lineage>
</organism>
<name>A0A9X7VYY8_9BACL</name>
<keyword evidence="2" id="KW-1185">Reference proteome</keyword>
<evidence type="ECO:0000313" key="1">
    <source>
        <dbReference type="EMBL" id="QSO47407.1"/>
    </source>
</evidence>
<proteinExistence type="predicted"/>
<dbReference type="Pfam" id="PF07302">
    <property type="entry name" value="AroM"/>
    <property type="match status" value="1"/>
</dbReference>
<dbReference type="RefSeq" id="WP_206656758.1">
    <property type="nucleotide sequence ID" value="NZ_CP071182.1"/>
</dbReference>
<dbReference type="KEGG" id="afx:JZ786_23985"/>